<dbReference type="InParanoid" id="A0A2H3CQW0"/>
<organism evidence="4 5">
    <name type="scientific">Armillaria gallica</name>
    <name type="common">Bulbous honey fungus</name>
    <name type="synonym">Armillaria bulbosa</name>
    <dbReference type="NCBI Taxonomy" id="47427"/>
    <lineage>
        <taxon>Eukaryota</taxon>
        <taxon>Fungi</taxon>
        <taxon>Dikarya</taxon>
        <taxon>Basidiomycota</taxon>
        <taxon>Agaricomycotina</taxon>
        <taxon>Agaricomycetes</taxon>
        <taxon>Agaricomycetidae</taxon>
        <taxon>Agaricales</taxon>
        <taxon>Marasmiineae</taxon>
        <taxon>Physalacriaceae</taxon>
        <taxon>Armillaria</taxon>
    </lineage>
</organism>
<dbReference type="InterPro" id="IPR011600">
    <property type="entry name" value="Pept_C14_caspase"/>
</dbReference>
<reference evidence="5" key="1">
    <citation type="journal article" date="2017" name="Nat. Ecol. Evol.">
        <title>Genome expansion and lineage-specific genetic innovations in the forest pathogenic fungi Armillaria.</title>
        <authorList>
            <person name="Sipos G."/>
            <person name="Prasanna A.N."/>
            <person name="Walter M.C."/>
            <person name="O'Connor E."/>
            <person name="Balint B."/>
            <person name="Krizsan K."/>
            <person name="Kiss B."/>
            <person name="Hess J."/>
            <person name="Varga T."/>
            <person name="Slot J."/>
            <person name="Riley R."/>
            <person name="Boka B."/>
            <person name="Rigling D."/>
            <person name="Barry K."/>
            <person name="Lee J."/>
            <person name="Mihaltcheva S."/>
            <person name="LaButti K."/>
            <person name="Lipzen A."/>
            <person name="Waldron R."/>
            <person name="Moloney N.M."/>
            <person name="Sperisen C."/>
            <person name="Kredics L."/>
            <person name="Vagvoelgyi C."/>
            <person name="Patrignani A."/>
            <person name="Fitzpatrick D."/>
            <person name="Nagy I."/>
            <person name="Doyle S."/>
            <person name="Anderson J.B."/>
            <person name="Grigoriev I.V."/>
            <person name="Gueldener U."/>
            <person name="Muensterkoetter M."/>
            <person name="Nagy L.G."/>
        </authorList>
    </citation>
    <scope>NUCLEOTIDE SEQUENCE [LARGE SCALE GENOMIC DNA]</scope>
    <source>
        <strain evidence="5">Ar21-2</strain>
    </source>
</reference>
<dbReference type="PANTHER" id="PTHR48104:SF30">
    <property type="entry name" value="METACASPASE-1"/>
    <property type="match status" value="1"/>
</dbReference>
<dbReference type="GO" id="GO:0005737">
    <property type="term" value="C:cytoplasm"/>
    <property type="evidence" value="ECO:0007669"/>
    <property type="project" value="TreeGrafter"/>
</dbReference>
<dbReference type="Pfam" id="PF00656">
    <property type="entry name" value="Peptidase_C14"/>
    <property type="match status" value="1"/>
</dbReference>
<feature type="domain" description="Peptidase C14 caspase" evidence="3">
    <location>
        <begin position="50"/>
        <end position="290"/>
    </location>
</feature>
<dbReference type="Proteomes" id="UP000217790">
    <property type="component" value="Unassembled WGS sequence"/>
</dbReference>
<keyword evidence="2" id="KW-0732">Signal</keyword>
<dbReference type="OrthoDB" id="3223806at2759"/>
<feature type="signal peptide" evidence="2">
    <location>
        <begin position="1"/>
        <end position="22"/>
    </location>
</feature>
<dbReference type="InterPro" id="IPR050452">
    <property type="entry name" value="Metacaspase"/>
</dbReference>
<protein>
    <recommendedName>
        <fullName evidence="3">Peptidase C14 caspase domain-containing protein</fullName>
    </recommendedName>
</protein>
<dbReference type="PANTHER" id="PTHR48104">
    <property type="entry name" value="METACASPASE-4"/>
    <property type="match status" value="1"/>
</dbReference>
<evidence type="ECO:0000313" key="4">
    <source>
        <dbReference type="EMBL" id="PBK84250.1"/>
    </source>
</evidence>
<feature type="chain" id="PRO_5013830253" description="Peptidase C14 caspase domain-containing protein" evidence="2">
    <location>
        <begin position="23"/>
        <end position="716"/>
    </location>
</feature>
<dbReference type="Gene3D" id="3.40.50.1460">
    <property type="match status" value="1"/>
</dbReference>
<evidence type="ECO:0000256" key="2">
    <source>
        <dbReference type="SAM" id="SignalP"/>
    </source>
</evidence>
<evidence type="ECO:0000256" key="1">
    <source>
        <dbReference type="ARBA" id="ARBA00009005"/>
    </source>
</evidence>
<comment type="similarity">
    <text evidence="1">Belongs to the peptidase C14B family.</text>
</comment>
<dbReference type="AlphaFoldDB" id="A0A2H3CQW0"/>
<name>A0A2H3CQW0_ARMGA</name>
<keyword evidence="5" id="KW-1185">Reference proteome</keyword>
<evidence type="ECO:0000259" key="3">
    <source>
        <dbReference type="Pfam" id="PF00656"/>
    </source>
</evidence>
<dbReference type="GO" id="GO:0004197">
    <property type="term" value="F:cysteine-type endopeptidase activity"/>
    <property type="evidence" value="ECO:0007669"/>
    <property type="project" value="InterPro"/>
</dbReference>
<proteinExistence type="inferred from homology"/>
<sequence>MGQVLSAFRWFLGVAFKFLSNGFSVGEGQAKRALTGRGAPVPQTRQTFGLIIGIDEYKFIKPKQDLQGAVKDANDFSSYLLHDRGVPETNIINLRNGRATRSAIIEAFIKLKNNPRITPGEVAIIIYFAGHGAVAQKPAEWKNWVNPTGEVEMLCPADINRPINGKVKVEGIPDRTLSQLLLDLSDAKGNNITLILDCCHAAGINRGVVTDPTIRSRALNSQPLSPTCDKDIYSHASQIRSFQKDESGFSDSYGSHVLLAACRRTETAWEKDKSGIFTAALLGSLRSFDPRDLPPSYDSLMQIIQIPGNLNQHAHWDGRHIRRRLFDCWQEPVSSSMIPCHKGDGKRWPSGLVLHAGSLHGIKKGSTFEIFKSDSPDANSKDLITTLTVTDVKTAFSVLALTPSDSAIFTSDSQRPFWYARLRKASGPRLHIYCDNARVLDQILADDSKSRLTASVCPVKDPDKADLCLTVKEGAVLFHRGKTFSKLSSCSPPLPQSRLYHNADIRDFINRYSHFTSHLTTKSPISITSLVTIKMIKLGRSGKGMEEVALTAVDGDGRTEIVRVLDTSLDADDQDHYGFTIHQNRNIDLYVYLVYFDASKSDIEIWYSAQKSRFGDSADPCLVKDSKSKLTLGHGNTTMGPLCLDIPHGQAEDVCFIKIYVATKAVDIGTLEQLQSPGPGTKARGAKRHNLPVQLSDFEWASETIAIVTKRRNRFS</sequence>
<accession>A0A2H3CQW0</accession>
<dbReference type="EMBL" id="KZ293700">
    <property type="protein sequence ID" value="PBK84250.1"/>
    <property type="molecule type" value="Genomic_DNA"/>
</dbReference>
<gene>
    <name evidence="4" type="ORF">ARMGADRAFT_615393</name>
</gene>
<dbReference type="GO" id="GO:0006508">
    <property type="term" value="P:proteolysis"/>
    <property type="evidence" value="ECO:0007669"/>
    <property type="project" value="InterPro"/>
</dbReference>
<evidence type="ECO:0000313" key="5">
    <source>
        <dbReference type="Proteomes" id="UP000217790"/>
    </source>
</evidence>